<feature type="domain" description="N-acetyltransferase" evidence="1">
    <location>
        <begin position="113"/>
        <end position="246"/>
    </location>
</feature>
<keyword evidence="2" id="KW-0808">Transferase</keyword>
<evidence type="ECO:0000259" key="1">
    <source>
        <dbReference type="PROSITE" id="PS51186"/>
    </source>
</evidence>
<dbReference type="PROSITE" id="PS51186">
    <property type="entry name" value="GNAT"/>
    <property type="match status" value="1"/>
</dbReference>
<evidence type="ECO:0000313" key="3">
    <source>
        <dbReference type="Proteomes" id="UP000195913"/>
    </source>
</evidence>
<dbReference type="InterPro" id="IPR000182">
    <property type="entry name" value="GNAT_dom"/>
</dbReference>
<gene>
    <name evidence="2" type="ORF">FM101_12875</name>
</gene>
<dbReference type="Pfam" id="PF00583">
    <property type="entry name" value="Acetyltransf_1"/>
    <property type="match status" value="1"/>
</dbReference>
<dbReference type="AlphaFoldDB" id="A0A1R4GS32"/>
<name>A0A1R4GS32_9MICC</name>
<protein>
    <submittedName>
        <fullName evidence="2">GCN5-related N-acetyltransferase</fullName>
    </submittedName>
</protein>
<sequence>MIMELETGTLAIIALAWARRLNMEDSALASVAMGGDTPLRINHLDEESSTVTFLRFGAGSVLCGPDWLLRAAAETSDEELAAEAVLLGLLRDHGDVSARGLGESLLYHADQPPEIVESTTTLVSDEVSTAVELEELCPRDDLAGVRLSHQDKSFTLVSEEGQAPLAGAGYSVWEGLIADLAVLTAPSLRRHGLGTYIAAVAADDALSEGFVAQFSADVNHKGAQRLADALGLVLSGSLTRASLGGE</sequence>
<dbReference type="Proteomes" id="UP000195913">
    <property type="component" value="Unassembled WGS sequence"/>
</dbReference>
<dbReference type="SUPFAM" id="SSF55729">
    <property type="entry name" value="Acyl-CoA N-acyltransferases (Nat)"/>
    <property type="match status" value="1"/>
</dbReference>
<keyword evidence="3" id="KW-1185">Reference proteome</keyword>
<organism evidence="2 3">
    <name type="scientific">Arthrobacter rhombi</name>
    <dbReference type="NCBI Taxonomy" id="71253"/>
    <lineage>
        <taxon>Bacteria</taxon>
        <taxon>Bacillati</taxon>
        <taxon>Actinomycetota</taxon>
        <taxon>Actinomycetes</taxon>
        <taxon>Micrococcales</taxon>
        <taxon>Micrococcaceae</taxon>
        <taxon>Arthrobacter</taxon>
    </lineage>
</organism>
<accession>A0A1R4GS32</accession>
<dbReference type="GO" id="GO:0016747">
    <property type="term" value="F:acyltransferase activity, transferring groups other than amino-acyl groups"/>
    <property type="evidence" value="ECO:0007669"/>
    <property type="project" value="InterPro"/>
</dbReference>
<dbReference type="InterPro" id="IPR016181">
    <property type="entry name" value="Acyl_CoA_acyltransferase"/>
</dbReference>
<dbReference type="Gene3D" id="3.40.630.30">
    <property type="match status" value="1"/>
</dbReference>
<evidence type="ECO:0000313" key="2">
    <source>
        <dbReference type="EMBL" id="SJM70996.1"/>
    </source>
</evidence>
<proteinExistence type="predicted"/>
<dbReference type="EMBL" id="FUHW01000044">
    <property type="protein sequence ID" value="SJM70996.1"/>
    <property type="molecule type" value="Genomic_DNA"/>
</dbReference>
<reference evidence="2 3" key="1">
    <citation type="submission" date="2017-02" db="EMBL/GenBank/DDBJ databases">
        <authorList>
            <person name="Peterson S.W."/>
        </authorList>
    </citation>
    <scope>NUCLEOTIDE SEQUENCE [LARGE SCALE GENOMIC DNA]</scope>
    <source>
        <strain evidence="2 3">B Ar 00.02</strain>
    </source>
</reference>